<sequence length="257" mass="29687">MAKLGFTLYGQGKEKVVVYNDWMGDCSSWLPTQPFLDTDTFTYAFIDVRGYGRSLHLQGEYTAKEIVADTLELLETLGWDKFHVIGFSMTGIVTHRMAIDIPERIKSAVAIGAVSAECFKMPDEFKQLVIDSIANDDKAIELFNIAFGERLSSQWQQFKWRESRQTRTPAAARGYLEMFTAQDFSYELKRISLPFLIVCGKYDLEEERIDAQKQRFNQWHDNIEFVEIESGHYPMQETPVSLQTVMESFMKKHIDSI</sequence>
<dbReference type="GO" id="GO:0016020">
    <property type="term" value="C:membrane"/>
    <property type="evidence" value="ECO:0007669"/>
    <property type="project" value="TreeGrafter"/>
</dbReference>
<evidence type="ECO:0000313" key="1">
    <source>
        <dbReference type="EMBL" id="QGO06014.1"/>
    </source>
</evidence>
<dbReference type="Pfam" id="PF00561">
    <property type="entry name" value="Abhydrolase_1"/>
    <property type="match status" value="1"/>
</dbReference>
<dbReference type="EMBL" id="CP038908">
    <property type="protein sequence ID" value="QGO06014.1"/>
    <property type="molecule type" value="Genomic_DNA"/>
</dbReference>
<dbReference type="AlphaFoldDB" id="A0A9Q6Q097"/>
<dbReference type="PANTHER" id="PTHR43798:SF33">
    <property type="entry name" value="HYDROLASE, PUTATIVE (AFU_ORTHOLOGUE AFUA_2G14860)-RELATED"/>
    <property type="match status" value="1"/>
</dbReference>
<accession>A0A9Q6Q097</accession>
<dbReference type="Gene3D" id="3.40.50.1820">
    <property type="entry name" value="alpha/beta hydrolase"/>
    <property type="match status" value="1"/>
</dbReference>
<reference evidence="1 2" key="1">
    <citation type="submission" date="2019-04" db="EMBL/GenBank/DDBJ databases">
        <title>Complete genome sequencing of Piscirickettsia salmonis strain Psal-009.</title>
        <authorList>
            <person name="Schober I."/>
            <person name="Bunk B."/>
            <person name="Sproer C."/>
            <person name="Carril G.P."/>
            <person name="Riedel T."/>
            <person name="Flores-Herrera P.A."/>
            <person name="Nourdin-Galindo G."/>
            <person name="Marshall S.H."/>
            <person name="Overmann J."/>
        </authorList>
    </citation>
    <scope>NUCLEOTIDE SEQUENCE [LARGE SCALE GENOMIC DNA]</scope>
    <source>
        <strain evidence="1 2">Psal-009</strain>
    </source>
</reference>
<dbReference type="InterPro" id="IPR000073">
    <property type="entry name" value="AB_hydrolase_1"/>
</dbReference>
<dbReference type="InterPro" id="IPR029058">
    <property type="entry name" value="AB_hydrolase_fold"/>
</dbReference>
<dbReference type="RefSeq" id="WP_016210839.1">
    <property type="nucleotide sequence ID" value="NZ_CP012413.1"/>
</dbReference>
<dbReference type="EC" id="3.8.1.3" evidence="1"/>
<dbReference type="GeneID" id="66741085"/>
<organism evidence="1 2">
    <name type="scientific">Piscirickettsia salmonis</name>
    <dbReference type="NCBI Taxonomy" id="1238"/>
    <lineage>
        <taxon>Bacteria</taxon>
        <taxon>Pseudomonadati</taxon>
        <taxon>Pseudomonadota</taxon>
        <taxon>Gammaproteobacteria</taxon>
        <taxon>Thiotrichales</taxon>
        <taxon>Piscirickettsiaceae</taxon>
        <taxon>Piscirickettsia</taxon>
    </lineage>
</organism>
<name>A0A9Q6Q097_PISSA</name>
<proteinExistence type="predicted"/>
<dbReference type="SUPFAM" id="SSF53474">
    <property type="entry name" value="alpha/beta-Hydrolases"/>
    <property type="match status" value="1"/>
</dbReference>
<dbReference type="GO" id="GO:0018785">
    <property type="term" value="F:haloacetate dehalogenase activity"/>
    <property type="evidence" value="ECO:0007669"/>
    <property type="project" value="UniProtKB-EC"/>
</dbReference>
<dbReference type="Proteomes" id="UP000422232">
    <property type="component" value="Chromosome"/>
</dbReference>
<keyword evidence="1" id="KW-0378">Hydrolase</keyword>
<dbReference type="PANTHER" id="PTHR43798">
    <property type="entry name" value="MONOACYLGLYCEROL LIPASE"/>
    <property type="match status" value="1"/>
</dbReference>
<keyword evidence="2" id="KW-1185">Reference proteome</keyword>
<protein>
    <submittedName>
        <fullName evidence="1">Fluoroacetate dehalogenase</fullName>
        <ecNumber evidence="1">3.8.1.3</ecNumber>
    </submittedName>
</protein>
<dbReference type="InterPro" id="IPR050266">
    <property type="entry name" value="AB_hydrolase_sf"/>
</dbReference>
<evidence type="ECO:0000313" key="2">
    <source>
        <dbReference type="Proteomes" id="UP000422232"/>
    </source>
</evidence>
<gene>
    <name evidence="1" type="primary">fac-dex</name>
    <name evidence="1" type="ORF">Psal009_01916</name>
</gene>